<gene>
    <name evidence="2" type="ORF">J1605_001141</name>
</gene>
<feature type="region of interest" description="Disordered" evidence="1">
    <location>
        <begin position="1"/>
        <end position="22"/>
    </location>
</feature>
<accession>A0AB34GE83</accession>
<evidence type="ECO:0000256" key="1">
    <source>
        <dbReference type="SAM" id="MobiDB-lite"/>
    </source>
</evidence>
<dbReference type="Proteomes" id="UP001159641">
    <property type="component" value="Unassembled WGS sequence"/>
</dbReference>
<dbReference type="AlphaFoldDB" id="A0AB34GE83"/>
<reference evidence="2 3" key="1">
    <citation type="submission" date="2022-11" db="EMBL/GenBank/DDBJ databases">
        <title>Whole genome sequence of Eschrichtius robustus ER-17-0199.</title>
        <authorList>
            <person name="Bruniche-Olsen A."/>
            <person name="Black A.N."/>
            <person name="Fields C.J."/>
            <person name="Walden K."/>
            <person name="Dewoody J.A."/>
        </authorList>
    </citation>
    <scope>NUCLEOTIDE SEQUENCE [LARGE SCALE GENOMIC DNA]</scope>
    <source>
        <strain evidence="2">ER-17-0199</strain>
        <tissue evidence="2">Blubber</tissue>
    </source>
</reference>
<evidence type="ECO:0000313" key="3">
    <source>
        <dbReference type="Proteomes" id="UP001159641"/>
    </source>
</evidence>
<organism evidence="2 3">
    <name type="scientific">Eschrichtius robustus</name>
    <name type="common">California gray whale</name>
    <name type="synonym">Eschrichtius gibbosus</name>
    <dbReference type="NCBI Taxonomy" id="9764"/>
    <lineage>
        <taxon>Eukaryota</taxon>
        <taxon>Metazoa</taxon>
        <taxon>Chordata</taxon>
        <taxon>Craniata</taxon>
        <taxon>Vertebrata</taxon>
        <taxon>Euteleostomi</taxon>
        <taxon>Mammalia</taxon>
        <taxon>Eutheria</taxon>
        <taxon>Laurasiatheria</taxon>
        <taxon>Artiodactyla</taxon>
        <taxon>Whippomorpha</taxon>
        <taxon>Cetacea</taxon>
        <taxon>Mysticeti</taxon>
        <taxon>Eschrichtiidae</taxon>
        <taxon>Eschrichtius</taxon>
    </lineage>
</organism>
<dbReference type="EMBL" id="JAIQCJ010002277">
    <property type="protein sequence ID" value="KAJ8777989.1"/>
    <property type="molecule type" value="Genomic_DNA"/>
</dbReference>
<keyword evidence="3" id="KW-1185">Reference proteome</keyword>
<name>A0AB34GE83_ESCRO</name>
<sequence>MWDLYLQHQVESKSQDPVSGEK</sequence>
<comment type="caution">
    <text evidence="2">The sequence shown here is derived from an EMBL/GenBank/DDBJ whole genome shotgun (WGS) entry which is preliminary data.</text>
</comment>
<evidence type="ECO:0000313" key="2">
    <source>
        <dbReference type="EMBL" id="KAJ8777989.1"/>
    </source>
</evidence>
<protein>
    <submittedName>
        <fullName evidence="2">Uncharacterized protein</fullName>
    </submittedName>
</protein>
<feature type="compositionally biased region" description="Basic and acidic residues" evidence="1">
    <location>
        <begin position="10"/>
        <end position="22"/>
    </location>
</feature>
<proteinExistence type="predicted"/>